<dbReference type="OrthoDB" id="4333183at2"/>
<sequence>MPLRKLLATAGAAAAIAGAGVLAAPAAQADTVSAATIRPTAWIPWGTYADLASCHHAGQWAVQNAGASNYTCSQTAPNQYALYIYRV</sequence>
<dbReference type="AlphaFoldDB" id="A0A1Z1W3L3"/>
<proteinExistence type="predicted"/>
<dbReference type="KEGG" id="salf:SMD44_00365"/>
<dbReference type="RefSeq" id="WP_087882588.1">
    <property type="nucleotide sequence ID" value="NZ_CP021748.1"/>
</dbReference>
<feature type="chain" id="PRO_5013119875" evidence="1">
    <location>
        <begin position="30"/>
        <end position="87"/>
    </location>
</feature>
<protein>
    <submittedName>
        <fullName evidence="2">Uncharacterized protein</fullName>
    </submittedName>
</protein>
<evidence type="ECO:0000313" key="3">
    <source>
        <dbReference type="Proteomes" id="UP000195880"/>
    </source>
</evidence>
<dbReference type="eggNOG" id="ENOG50300CU">
    <property type="taxonomic scope" value="Bacteria"/>
</dbReference>
<organism evidence="2 3">
    <name type="scientific">Streptomyces alboflavus</name>
    <dbReference type="NCBI Taxonomy" id="67267"/>
    <lineage>
        <taxon>Bacteria</taxon>
        <taxon>Bacillati</taxon>
        <taxon>Actinomycetota</taxon>
        <taxon>Actinomycetes</taxon>
        <taxon>Kitasatosporales</taxon>
        <taxon>Streptomycetaceae</taxon>
        <taxon>Streptomyces</taxon>
    </lineage>
</organism>
<accession>A0A1Z1W3L3</accession>
<gene>
    <name evidence="2" type="ORF">SMD44_00365</name>
</gene>
<reference evidence="2 3" key="1">
    <citation type="submission" date="2017-05" db="EMBL/GenBank/DDBJ databases">
        <title>Streptomyces alboflavus Genome sequencing and assembly.</title>
        <authorList>
            <person name="Wang Y."/>
            <person name="Du B."/>
            <person name="Ding Y."/>
            <person name="Liu H."/>
            <person name="Hou Q."/>
            <person name="Liu K."/>
            <person name="Wang C."/>
            <person name="Yao L."/>
        </authorList>
    </citation>
    <scope>NUCLEOTIDE SEQUENCE [LARGE SCALE GENOMIC DNA]</scope>
    <source>
        <strain evidence="2 3">MDJK44</strain>
    </source>
</reference>
<dbReference type="PROSITE" id="PS51318">
    <property type="entry name" value="TAT"/>
    <property type="match status" value="1"/>
</dbReference>
<dbReference type="EMBL" id="CP021748">
    <property type="protein sequence ID" value="ARX80967.1"/>
    <property type="molecule type" value="Genomic_DNA"/>
</dbReference>
<name>A0A1Z1W3L3_9ACTN</name>
<keyword evidence="3" id="KW-1185">Reference proteome</keyword>
<dbReference type="Proteomes" id="UP000195880">
    <property type="component" value="Chromosome"/>
</dbReference>
<evidence type="ECO:0000313" key="2">
    <source>
        <dbReference type="EMBL" id="ARX80967.1"/>
    </source>
</evidence>
<keyword evidence="1" id="KW-0732">Signal</keyword>
<feature type="signal peptide" evidence="1">
    <location>
        <begin position="1"/>
        <end position="29"/>
    </location>
</feature>
<dbReference type="InterPro" id="IPR006311">
    <property type="entry name" value="TAT_signal"/>
</dbReference>
<evidence type="ECO:0000256" key="1">
    <source>
        <dbReference type="SAM" id="SignalP"/>
    </source>
</evidence>